<accession>A0ABU8S1L4</accession>
<gene>
    <name evidence="2" type="ORF">WG901_21515</name>
</gene>
<dbReference type="InterPro" id="IPR029032">
    <property type="entry name" value="AhpD-like"/>
</dbReference>
<reference evidence="2 3" key="1">
    <citation type="submission" date="2024-03" db="EMBL/GenBank/DDBJ databases">
        <authorList>
            <person name="Jo J.-H."/>
        </authorList>
    </citation>
    <scope>NUCLEOTIDE SEQUENCE [LARGE SCALE GENOMIC DNA]</scope>
    <source>
        <strain evidence="2 3">PS1R-30</strain>
    </source>
</reference>
<dbReference type="InterPro" id="IPR003779">
    <property type="entry name" value="CMD-like"/>
</dbReference>
<dbReference type="Proteomes" id="UP001361239">
    <property type="component" value="Unassembled WGS sequence"/>
</dbReference>
<feature type="domain" description="Carboxymuconolactone decarboxylase-like" evidence="1">
    <location>
        <begin position="73"/>
        <end position="152"/>
    </location>
</feature>
<dbReference type="PANTHER" id="PTHR34846">
    <property type="entry name" value="4-CARBOXYMUCONOLACTONE DECARBOXYLASE FAMILY PROTEIN (AFU_ORTHOLOGUE AFUA_6G11590)"/>
    <property type="match status" value="1"/>
</dbReference>
<dbReference type="Gene3D" id="1.20.1290.10">
    <property type="entry name" value="AhpD-like"/>
    <property type="match status" value="1"/>
</dbReference>
<proteinExistence type="predicted"/>
<comment type="caution">
    <text evidence="2">The sequence shown here is derived from an EMBL/GenBank/DDBJ whole genome shotgun (WGS) entry which is preliminary data.</text>
</comment>
<dbReference type="Pfam" id="PF02627">
    <property type="entry name" value="CMD"/>
    <property type="match status" value="1"/>
</dbReference>
<protein>
    <submittedName>
        <fullName evidence="2">Carboxymuconolactone decarboxylase family protein</fullName>
    </submittedName>
</protein>
<sequence length="212" mass="23506">MSDQTERPAKGSGYDVAERHAEVLGEGARIPALTNAEIDDASWRLVNTLRASAGAPPTDEMPGFLRLMAKHPPIFQRQMEMGNVLFNGRIPAREREIAVLRISWLAGAAVEWGEHVEIGKRCGLAVEEIERITQGWTDPAWSAHDAAILRAVDELLTDFRVTDETWAVIAKSWDEQQLIELPMMVGQYLTTAFLLNSLRVPLGDGNLGLAHR</sequence>
<dbReference type="RefSeq" id="WP_339589185.1">
    <property type="nucleotide sequence ID" value="NZ_JBBHJZ010000006.1"/>
</dbReference>
<evidence type="ECO:0000313" key="2">
    <source>
        <dbReference type="EMBL" id="MEJ5979246.1"/>
    </source>
</evidence>
<dbReference type="SUPFAM" id="SSF69118">
    <property type="entry name" value="AhpD-like"/>
    <property type="match status" value="1"/>
</dbReference>
<keyword evidence="3" id="KW-1185">Reference proteome</keyword>
<evidence type="ECO:0000313" key="3">
    <source>
        <dbReference type="Proteomes" id="UP001361239"/>
    </source>
</evidence>
<dbReference type="PANTHER" id="PTHR34846:SF5">
    <property type="entry name" value="CARBOXYMUCONOLACTONE DECARBOXYLASE-LIKE DOMAIN-CONTAINING PROTEIN"/>
    <property type="match status" value="1"/>
</dbReference>
<evidence type="ECO:0000259" key="1">
    <source>
        <dbReference type="Pfam" id="PF02627"/>
    </source>
</evidence>
<organism evidence="2 3">
    <name type="scientific">Novosphingobium anseongense</name>
    <dbReference type="NCBI Taxonomy" id="3133436"/>
    <lineage>
        <taxon>Bacteria</taxon>
        <taxon>Pseudomonadati</taxon>
        <taxon>Pseudomonadota</taxon>
        <taxon>Alphaproteobacteria</taxon>
        <taxon>Sphingomonadales</taxon>
        <taxon>Sphingomonadaceae</taxon>
        <taxon>Novosphingobium</taxon>
    </lineage>
</organism>
<dbReference type="EMBL" id="JBBHJZ010000006">
    <property type="protein sequence ID" value="MEJ5979246.1"/>
    <property type="molecule type" value="Genomic_DNA"/>
</dbReference>
<name>A0ABU8S1L4_9SPHN</name>